<reference evidence="1" key="2">
    <citation type="journal article" date="2021" name="PeerJ">
        <title>Extensive microbial diversity within the chicken gut microbiome revealed by metagenomics and culture.</title>
        <authorList>
            <person name="Gilroy R."/>
            <person name="Ravi A."/>
            <person name="Getino M."/>
            <person name="Pursley I."/>
            <person name="Horton D.L."/>
            <person name="Alikhan N.F."/>
            <person name="Baker D."/>
            <person name="Gharbi K."/>
            <person name="Hall N."/>
            <person name="Watson M."/>
            <person name="Adriaenssens E.M."/>
            <person name="Foster-Nyarko E."/>
            <person name="Jarju S."/>
            <person name="Secka A."/>
            <person name="Antonio M."/>
            <person name="Oren A."/>
            <person name="Chaudhuri R.R."/>
            <person name="La Ragione R."/>
            <person name="Hildebrand F."/>
            <person name="Pallen M.J."/>
        </authorList>
    </citation>
    <scope>NUCLEOTIDE SEQUENCE</scope>
    <source>
        <strain evidence="1">35461</strain>
    </source>
</reference>
<protein>
    <recommendedName>
        <fullName evidence="3">YbbR-like domain-containing protein</fullName>
    </recommendedName>
</protein>
<gene>
    <name evidence="1" type="ORF">IAC79_06635</name>
</gene>
<reference evidence="1" key="1">
    <citation type="submission" date="2020-10" db="EMBL/GenBank/DDBJ databases">
        <authorList>
            <person name="Gilroy R."/>
        </authorList>
    </citation>
    <scope>NUCLEOTIDE SEQUENCE</scope>
    <source>
        <strain evidence="1">35461</strain>
    </source>
</reference>
<dbReference type="PANTHER" id="PTHR37804:SF1">
    <property type="entry name" value="CDAA REGULATORY PROTEIN CDAR"/>
    <property type="match status" value="1"/>
</dbReference>
<dbReference type="Gene3D" id="2.170.120.30">
    <property type="match status" value="1"/>
</dbReference>
<name>A0A9D1NPC1_9BACT</name>
<dbReference type="InterPro" id="IPR053154">
    <property type="entry name" value="c-di-AMP_regulator"/>
</dbReference>
<proteinExistence type="predicted"/>
<dbReference type="Proteomes" id="UP000886845">
    <property type="component" value="Unassembled WGS sequence"/>
</dbReference>
<evidence type="ECO:0008006" key="3">
    <source>
        <dbReference type="Google" id="ProtNLM"/>
    </source>
</evidence>
<evidence type="ECO:0000313" key="1">
    <source>
        <dbReference type="EMBL" id="HIV09771.1"/>
    </source>
</evidence>
<evidence type="ECO:0000313" key="2">
    <source>
        <dbReference type="Proteomes" id="UP000886845"/>
    </source>
</evidence>
<sequence length="330" mass="36731">MRDLRLDSRSLWRTLRHNWPWKVAALAVALIVFISVRRSTSYTQTLSLPVEVETEEGATAIPIVVPGVVDITFRGSETAIRQLSMAGAELPRVRLHLEQPQEGEDSTRVRLSRSEVECPDGLRVDAIEQTELRVTFSPRETRLLRVAEPEVIGVPAFCEARVYIKPQTVEVTGPSALFKELDLSRPLRTELVDVTNLSSYKTASLRVLPPDERSGWSVRPDRVHAEVVIQRENGWRLFPEVPVRVMQSASGARYVPDAKTVEVTAHGVSSELDTIDPAGVVALVWERPDGLPCEPQIVIPSSNRVNSVAVRPPLVRLLPEPTPTTEEVEP</sequence>
<dbReference type="EMBL" id="DVOR01000215">
    <property type="protein sequence ID" value="HIV09771.1"/>
    <property type="molecule type" value="Genomic_DNA"/>
</dbReference>
<organism evidence="1 2">
    <name type="scientific">Candidatus Spyradenecus faecavium</name>
    <dbReference type="NCBI Taxonomy" id="2840947"/>
    <lineage>
        <taxon>Bacteria</taxon>
        <taxon>Pseudomonadati</taxon>
        <taxon>Lentisphaerota</taxon>
        <taxon>Lentisphaeria</taxon>
        <taxon>Lentisphaerales</taxon>
        <taxon>Lentisphaeraceae</taxon>
        <taxon>Lentisphaeraceae incertae sedis</taxon>
        <taxon>Candidatus Spyradenecus</taxon>
    </lineage>
</organism>
<dbReference type="PANTHER" id="PTHR37804">
    <property type="entry name" value="CDAA REGULATORY PROTEIN CDAR"/>
    <property type="match status" value="1"/>
</dbReference>
<dbReference type="AlphaFoldDB" id="A0A9D1NPC1"/>
<comment type="caution">
    <text evidence="1">The sequence shown here is derived from an EMBL/GenBank/DDBJ whole genome shotgun (WGS) entry which is preliminary data.</text>
</comment>
<accession>A0A9D1NPC1</accession>